<dbReference type="Proteomes" id="UP000789342">
    <property type="component" value="Unassembled WGS sequence"/>
</dbReference>
<comment type="caution">
    <text evidence="1">The sequence shown here is derived from an EMBL/GenBank/DDBJ whole genome shotgun (WGS) entry which is preliminary data.</text>
</comment>
<feature type="non-terminal residue" evidence="1">
    <location>
        <position position="1"/>
    </location>
</feature>
<protein>
    <submittedName>
        <fullName evidence="1">11117_t:CDS:1</fullName>
    </submittedName>
</protein>
<organism evidence="1 2">
    <name type="scientific">Acaulospora morrowiae</name>
    <dbReference type="NCBI Taxonomy" id="94023"/>
    <lineage>
        <taxon>Eukaryota</taxon>
        <taxon>Fungi</taxon>
        <taxon>Fungi incertae sedis</taxon>
        <taxon>Mucoromycota</taxon>
        <taxon>Glomeromycotina</taxon>
        <taxon>Glomeromycetes</taxon>
        <taxon>Diversisporales</taxon>
        <taxon>Acaulosporaceae</taxon>
        <taxon>Acaulospora</taxon>
    </lineage>
</organism>
<reference evidence="1" key="1">
    <citation type="submission" date="2021-06" db="EMBL/GenBank/DDBJ databases">
        <authorList>
            <person name="Kallberg Y."/>
            <person name="Tangrot J."/>
            <person name="Rosling A."/>
        </authorList>
    </citation>
    <scope>NUCLEOTIDE SEQUENCE</scope>
    <source>
        <strain evidence="1">CL551</strain>
    </source>
</reference>
<evidence type="ECO:0000313" key="2">
    <source>
        <dbReference type="Proteomes" id="UP000789342"/>
    </source>
</evidence>
<keyword evidence="2" id="KW-1185">Reference proteome</keyword>
<dbReference type="EMBL" id="CAJVPV010018268">
    <property type="protein sequence ID" value="CAG8706293.1"/>
    <property type="molecule type" value="Genomic_DNA"/>
</dbReference>
<dbReference type="SUPFAM" id="SSF56112">
    <property type="entry name" value="Protein kinase-like (PK-like)"/>
    <property type="match status" value="1"/>
</dbReference>
<accession>A0A9N9N689</accession>
<dbReference type="Gene3D" id="3.30.200.20">
    <property type="entry name" value="Phosphorylase Kinase, domain 1"/>
    <property type="match status" value="1"/>
</dbReference>
<proteinExistence type="predicted"/>
<gene>
    <name evidence="1" type="ORF">AMORRO_LOCUS12429</name>
</gene>
<sequence length="84" mass="9884">MSELIQEEINRGHIYPIEYNSFSNFKEISTGQHDKVFCAYCEDLRRAVTLKTMYIDLSLGPDGLEREIQFMKSVKSHENFIQCF</sequence>
<dbReference type="AlphaFoldDB" id="A0A9N9N689"/>
<name>A0A9N9N689_9GLOM</name>
<dbReference type="InterPro" id="IPR011009">
    <property type="entry name" value="Kinase-like_dom_sf"/>
</dbReference>
<evidence type="ECO:0000313" key="1">
    <source>
        <dbReference type="EMBL" id="CAG8706293.1"/>
    </source>
</evidence>